<feature type="transmembrane region" description="Helical" evidence="1">
    <location>
        <begin position="16"/>
        <end position="33"/>
    </location>
</feature>
<organism evidence="2 3">
    <name type="scientific">Bifidobacterium merycicum</name>
    <dbReference type="NCBI Taxonomy" id="78345"/>
    <lineage>
        <taxon>Bacteria</taxon>
        <taxon>Bacillati</taxon>
        <taxon>Actinomycetota</taxon>
        <taxon>Actinomycetes</taxon>
        <taxon>Bifidobacteriales</taxon>
        <taxon>Bifidobacteriaceae</taxon>
        <taxon>Bifidobacterium</taxon>
    </lineage>
</organism>
<keyword evidence="1" id="KW-0472">Membrane</keyword>
<name>A0A087BGG3_9BIFI</name>
<dbReference type="EMBL" id="JGZC01000007">
    <property type="protein sequence ID" value="KFI70113.1"/>
    <property type="molecule type" value="Genomic_DNA"/>
</dbReference>
<feature type="transmembrane region" description="Helical" evidence="1">
    <location>
        <begin position="133"/>
        <end position="155"/>
    </location>
</feature>
<sequence>MMAWRRIVQILREGNGLRLMLVLMYVAMTYRFYTSGQDCRIFIGMFRAPESYMPSGLESNLYAIGFMVVGVALMLERPSEYLSIPETMVYVRRPRGLPRFLGYCAIVGAYCLFYAGVQLAVALHVVYASPKQLMIGAVCAGWTLLVLALIINLGYLGRNRPYGYLAAMVLYIVPLSYMPLMRWLLESPLGVPNWSVTLGVLTAALIVANYALFERLEII</sequence>
<feature type="transmembrane region" description="Helical" evidence="1">
    <location>
        <begin position="61"/>
        <end position="79"/>
    </location>
</feature>
<dbReference type="eggNOG" id="ENOG5031QEW">
    <property type="taxonomic scope" value="Bacteria"/>
</dbReference>
<feature type="transmembrane region" description="Helical" evidence="1">
    <location>
        <begin position="162"/>
        <end position="185"/>
    </location>
</feature>
<dbReference type="OrthoDB" id="3230314at2"/>
<dbReference type="STRING" id="78345.BMERY_1478"/>
<reference evidence="2 3" key="1">
    <citation type="submission" date="2014-03" db="EMBL/GenBank/DDBJ databases">
        <title>Genomics of Bifidobacteria.</title>
        <authorList>
            <person name="Ventura M."/>
            <person name="Milani C."/>
            <person name="Lugli G.A."/>
        </authorList>
    </citation>
    <scope>NUCLEOTIDE SEQUENCE [LARGE SCALE GENOMIC DNA]</scope>
    <source>
        <strain evidence="2 3">LMG 11341</strain>
    </source>
</reference>
<proteinExistence type="predicted"/>
<evidence type="ECO:0000256" key="1">
    <source>
        <dbReference type="SAM" id="Phobius"/>
    </source>
</evidence>
<dbReference type="AlphaFoldDB" id="A0A087BGG3"/>
<feature type="transmembrane region" description="Helical" evidence="1">
    <location>
        <begin position="191"/>
        <end position="213"/>
    </location>
</feature>
<evidence type="ECO:0000313" key="2">
    <source>
        <dbReference type="EMBL" id="KFI70113.1"/>
    </source>
</evidence>
<evidence type="ECO:0000313" key="3">
    <source>
        <dbReference type="Proteomes" id="UP000029060"/>
    </source>
</evidence>
<keyword evidence="1" id="KW-1133">Transmembrane helix</keyword>
<keyword evidence="1" id="KW-0812">Transmembrane</keyword>
<feature type="transmembrane region" description="Helical" evidence="1">
    <location>
        <begin position="100"/>
        <end position="127"/>
    </location>
</feature>
<keyword evidence="3" id="KW-1185">Reference proteome</keyword>
<dbReference type="RefSeq" id="WP_033523452.1">
    <property type="nucleotide sequence ID" value="NZ_JGZC01000007.1"/>
</dbReference>
<gene>
    <name evidence="2" type="ORF">BMERY_1478</name>
</gene>
<comment type="caution">
    <text evidence="2">The sequence shown here is derived from an EMBL/GenBank/DDBJ whole genome shotgun (WGS) entry which is preliminary data.</text>
</comment>
<accession>A0A087BGG3</accession>
<dbReference type="Proteomes" id="UP000029060">
    <property type="component" value="Unassembled WGS sequence"/>
</dbReference>
<protein>
    <submittedName>
        <fullName evidence="2">Uncharacterized protein</fullName>
    </submittedName>
</protein>